<gene>
    <name evidence="2" type="ORF">Bpfe_030477</name>
</gene>
<keyword evidence="1" id="KW-0812">Transmembrane</keyword>
<evidence type="ECO:0000256" key="1">
    <source>
        <dbReference type="SAM" id="Phobius"/>
    </source>
</evidence>
<reference evidence="2" key="1">
    <citation type="journal article" date="2023" name="PLoS Negl. Trop. Dis.">
        <title>A genome sequence for Biomphalaria pfeifferi, the major vector snail for the human-infecting parasite Schistosoma mansoni.</title>
        <authorList>
            <person name="Bu L."/>
            <person name="Lu L."/>
            <person name="Laidemitt M.R."/>
            <person name="Zhang S.M."/>
            <person name="Mutuku M."/>
            <person name="Mkoji G."/>
            <person name="Steinauer M."/>
            <person name="Loker E.S."/>
        </authorList>
    </citation>
    <scope>NUCLEOTIDE SEQUENCE</scope>
    <source>
        <strain evidence="2">KasaAsao</strain>
    </source>
</reference>
<evidence type="ECO:0000313" key="2">
    <source>
        <dbReference type="EMBL" id="KAK0040094.1"/>
    </source>
</evidence>
<dbReference type="EMBL" id="JASAOG010000353">
    <property type="protein sequence ID" value="KAK0040094.1"/>
    <property type="molecule type" value="Genomic_DNA"/>
</dbReference>
<keyword evidence="1" id="KW-1133">Transmembrane helix</keyword>
<feature type="transmembrane region" description="Helical" evidence="1">
    <location>
        <begin position="40"/>
        <end position="67"/>
    </location>
</feature>
<name>A0AAD8APP3_BIOPF</name>
<feature type="non-terminal residue" evidence="2">
    <location>
        <position position="1"/>
    </location>
</feature>
<comment type="caution">
    <text evidence="2">The sequence shown here is derived from an EMBL/GenBank/DDBJ whole genome shotgun (WGS) entry which is preliminary data.</text>
</comment>
<dbReference type="Proteomes" id="UP001233172">
    <property type="component" value="Unassembled WGS sequence"/>
</dbReference>
<sequence length="73" mass="8254">CRSFDVNKSIGKKRRMTNVTSNNETICSTTTEKFSSHLELVVVLAVFAVLIDVATAYFNLALIIALWRYTDPR</sequence>
<protein>
    <submittedName>
        <fullName evidence="2">Uncharacterized protein</fullName>
    </submittedName>
</protein>
<keyword evidence="1" id="KW-0472">Membrane</keyword>
<organism evidence="2 3">
    <name type="scientific">Biomphalaria pfeifferi</name>
    <name type="common">Bloodfluke planorb</name>
    <name type="synonym">Freshwater snail</name>
    <dbReference type="NCBI Taxonomy" id="112525"/>
    <lineage>
        <taxon>Eukaryota</taxon>
        <taxon>Metazoa</taxon>
        <taxon>Spiralia</taxon>
        <taxon>Lophotrochozoa</taxon>
        <taxon>Mollusca</taxon>
        <taxon>Gastropoda</taxon>
        <taxon>Heterobranchia</taxon>
        <taxon>Euthyneura</taxon>
        <taxon>Panpulmonata</taxon>
        <taxon>Hygrophila</taxon>
        <taxon>Lymnaeoidea</taxon>
        <taxon>Planorbidae</taxon>
        <taxon>Biomphalaria</taxon>
    </lineage>
</organism>
<proteinExistence type="predicted"/>
<dbReference type="AlphaFoldDB" id="A0AAD8APP3"/>
<evidence type="ECO:0000313" key="3">
    <source>
        <dbReference type="Proteomes" id="UP001233172"/>
    </source>
</evidence>
<accession>A0AAD8APP3</accession>
<feature type="non-terminal residue" evidence="2">
    <location>
        <position position="73"/>
    </location>
</feature>
<reference evidence="2" key="2">
    <citation type="submission" date="2023-04" db="EMBL/GenBank/DDBJ databases">
        <authorList>
            <person name="Bu L."/>
            <person name="Lu L."/>
            <person name="Laidemitt M.R."/>
            <person name="Zhang S.M."/>
            <person name="Mutuku M."/>
            <person name="Mkoji G."/>
            <person name="Steinauer M."/>
            <person name="Loker E.S."/>
        </authorList>
    </citation>
    <scope>NUCLEOTIDE SEQUENCE</scope>
    <source>
        <strain evidence="2">KasaAsao</strain>
        <tissue evidence="2">Whole Snail</tissue>
    </source>
</reference>
<keyword evidence="3" id="KW-1185">Reference proteome</keyword>